<feature type="domain" description="Glycoside hydrolase family 20 catalytic" evidence="7">
    <location>
        <begin position="154"/>
        <end position="498"/>
    </location>
</feature>
<dbReference type="AlphaFoldDB" id="A0A930HY34"/>
<feature type="active site" description="Proton donor" evidence="5">
    <location>
        <position position="328"/>
    </location>
</feature>
<comment type="catalytic activity">
    <reaction evidence="1">
        <text>Hydrolysis of terminal non-reducing N-acetyl-D-hexosamine residues in N-acetyl-beta-D-hexosaminides.</text>
        <dbReference type="EC" id="3.2.1.52"/>
    </reaction>
</comment>
<evidence type="ECO:0000256" key="1">
    <source>
        <dbReference type="ARBA" id="ARBA00001231"/>
    </source>
</evidence>
<sequence length="691" mass="79567">MRKQILFCVALLLLSILSSVSVVAQDVIPQPNNISYSKGYFTLNKGLKAVTNLTGQDFKVLNQFTSDDMDMPLISMKKPSKAYNVRLICTGTALQATQAQDSARLQGYELEVSPKSITIQSLTPTGLFYGLLTLAQLEKGRQIPCVKVKDTPRFPYRGLMIDCSRHFWTKKFIMKQLDAMAYFKLNRFHWHLTDGGGWRMEVKQYPRLTNETAYRTQSDWVKWWMEKDRKYCLVGTPGAYGGYYTQQDIKDIVRYAAARHITVIPEIEMPGHSDEVVYAYPELSCTGKPYTQSDLCVGKEKTYTFLENVLKEVMQLFPSEYIHIGGDEAERRTWNTCPDCQRLMKEHNLKNTAELQSYFTHRIEQFLNKNGRKLLGWDEIMEGNLAPNAAVMSWRGTDAGIEAAKHKHHVVMAPQQYYYLNMYQDDPMGQPKAQGGYTRLDKIYSYNPLPMTYKGTDVEKYMDGVQACVWTEFISEPDHLEYMLYPRLFALAETGWTKKPTGYVDFHKRALVNVERLKKEGYHVFDLSKEKGPREESRSITTHEALGKPVTYLGRYSEKYRAEGDSSLVNGLRGDWGYLEGRWQGFIDSTGMDVVVDMGKITDIRDVEVDFMHMYDVVIYAPESVTLMVSDDGKNYKTIDKVNPGIKANVPYLLYPYVWKGNVKGRYVRMKALSREPDAWIFTDEIIINRK</sequence>
<dbReference type="GO" id="GO:0016020">
    <property type="term" value="C:membrane"/>
    <property type="evidence" value="ECO:0007669"/>
    <property type="project" value="TreeGrafter"/>
</dbReference>
<evidence type="ECO:0000256" key="4">
    <source>
        <dbReference type="ARBA" id="ARBA00023295"/>
    </source>
</evidence>
<evidence type="ECO:0000259" key="9">
    <source>
        <dbReference type="Pfam" id="PF02838"/>
    </source>
</evidence>
<feature type="signal peptide" evidence="6">
    <location>
        <begin position="1"/>
        <end position="24"/>
    </location>
</feature>
<evidence type="ECO:0000259" key="8">
    <source>
        <dbReference type="Pfam" id="PF00754"/>
    </source>
</evidence>
<protein>
    <recommendedName>
        <fullName evidence="2">beta-N-acetylhexosaminidase</fullName>
        <ecNumber evidence="2">3.2.1.52</ecNumber>
    </recommendedName>
</protein>
<dbReference type="CDD" id="cd06563">
    <property type="entry name" value="GH20_chitobiase-like"/>
    <property type="match status" value="1"/>
</dbReference>
<dbReference type="Pfam" id="PF00754">
    <property type="entry name" value="F5_F8_type_C"/>
    <property type="match status" value="1"/>
</dbReference>
<dbReference type="RefSeq" id="WP_219496624.1">
    <property type="nucleotide sequence ID" value="NZ_JABZSL010000003.1"/>
</dbReference>
<evidence type="ECO:0000256" key="6">
    <source>
        <dbReference type="SAM" id="SignalP"/>
    </source>
</evidence>
<name>A0A930HY34_9BACT</name>
<dbReference type="EC" id="3.2.1.52" evidence="2"/>
<dbReference type="Proteomes" id="UP000757461">
    <property type="component" value="Unassembled WGS sequence"/>
</dbReference>
<organism evidence="10 11">
    <name type="scientific">Prevotella histicola</name>
    <dbReference type="NCBI Taxonomy" id="470565"/>
    <lineage>
        <taxon>Bacteria</taxon>
        <taxon>Pseudomonadati</taxon>
        <taxon>Bacteroidota</taxon>
        <taxon>Bacteroidia</taxon>
        <taxon>Bacteroidales</taxon>
        <taxon>Prevotellaceae</taxon>
        <taxon>Prevotella</taxon>
    </lineage>
</organism>
<keyword evidence="3" id="KW-0378">Hydrolase</keyword>
<dbReference type="InterPro" id="IPR025705">
    <property type="entry name" value="Beta_hexosaminidase_sua/sub"/>
</dbReference>
<evidence type="ECO:0000256" key="2">
    <source>
        <dbReference type="ARBA" id="ARBA00012663"/>
    </source>
</evidence>
<proteinExistence type="predicted"/>
<dbReference type="Pfam" id="PF00728">
    <property type="entry name" value="Glyco_hydro_20"/>
    <property type="match status" value="1"/>
</dbReference>
<reference evidence="10" key="1">
    <citation type="submission" date="2020-04" db="EMBL/GenBank/DDBJ databases">
        <title>Deep metagenomics examines the oral microbiome during advanced dental caries in children, revealing novel taxa and co-occurrences with host molecules.</title>
        <authorList>
            <person name="Baker J.L."/>
            <person name="Morton J.T."/>
            <person name="Dinis M."/>
            <person name="Alvarez R."/>
            <person name="Tran N.C."/>
            <person name="Knight R."/>
            <person name="Edlund A."/>
        </authorList>
    </citation>
    <scope>NUCLEOTIDE SEQUENCE</scope>
    <source>
        <strain evidence="10">JCVI_25_bin.9</strain>
    </source>
</reference>
<dbReference type="EMBL" id="JABZSQ010000012">
    <property type="protein sequence ID" value="MBF1414209.1"/>
    <property type="molecule type" value="Genomic_DNA"/>
</dbReference>
<dbReference type="GO" id="GO:0005975">
    <property type="term" value="P:carbohydrate metabolic process"/>
    <property type="evidence" value="ECO:0007669"/>
    <property type="project" value="InterPro"/>
</dbReference>
<dbReference type="InterPro" id="IPR000421">
    <property type="entry name" value="FA58C"/>
</dbReference>
<dbReference type="GO" id="GO:0030203">
    <property type="term" value="P:glycosaminoglycan metabolic process"/>
    <property type="evidence" value="ECO:0007669"/>
    <property type="project" value="TreeGrafter"/>
</dbReference>
<keyword evidence="4" id="KW-0326">Glycosidase</keyword>
<comment type="caution">
    <text evidence="10">The sequence shown here is derived from an EMBL/GenBank/DDBJ whole genome shotgun (WGS) entry which is preliminary data.</text>
</comment>
<dbReference type="PANTHER" id="PTHR22600">
    <property type="entry name" value="BETA-HEXOSAMINIDASE"/>
    <property type="match status" value="1"/>
</dbReference>
<feature type="domain" description="F5/8 type C" evidence="8">
    <location>
        <begin position="575"/>
        <end position="679"/>
    </location>
</feature>
<dbReference type="InterPro" id="IPR015882">
    <property type="entry name" value="HEX_bac_N"/>
</dbReference>
<evidence type="ECO:0000256" key="5">
    <source>
        <dbReference type="PIRSR" id="PIRSR625705-1"/>
    </source>
</evidence>
<evidence type="ECO:0000259" key="7">
    <source>
        <dbReference type="Pfam" id="PF00728"/>
    </source>
</evidence>
<gene>
    <name evidence="10" type="ORF">HXN33_01390</name>
</gene>
<keyword evidence="6" id="KW-0732">Signal</keyword>
<dbReference type="InterPro" id="IPR015883">
    <property type="entry name" value="Glyco_hydro_20_cat"/>
</dbReference>
<feature type="domain" description="Beta-hexosaminidase bacterial type N-terminal" evidence="9">
    <location>
        <begin position="26"/>
        <end position="150"/>
    </location>
</feature>
<dbReference type="GO" id="GO:0004563">
    <property type="term" value="F:beta-N-acetylhexosaminidase activity"/>
    <property type="evidence" value="ECO:0007669"/>
    <property type="project" value="UniProtKB-EC"/>
</dbReference>
<feature type="chain" id="PRO_5037388469" description="beta-N-acetylhexosaminidase" evidence="6">
    <location>
        <begin position="25"/>
        <end position="691"/>
    </location>
</feature>
<evidence type="ECO:0000313" key="10">
    <source>
        <dbReference type="EMBL" id="MBF1414209.1"/>
    </source>
</evidence>
<dbReference type="PANTHER" id="PTHR22600:SF57">
    <property type="entry name" value="BETA-N-ACETYLHEXOSAMINIDASE"/>
    <property type="match status" value="1"/>
</dbReference>
<dbReference type="Pfam" id="PF02838">
    <property type="entry name" value="Glyco_hydro_20b"/>
    <property type="match status" value="1"/>
</dbReference>
<accession>A0A930HY34</accession>
<evidence type="ECO:0000256" key="3">
    <source>
        <dbReference type="ARBA" id="ARBA00022801"/>
    </source>
</evidence>
<evidence type="ECO:0000313" key="11">
    <source>
        <dbReference type="Proteomes" id="UP000757461"/>
    </source>
</evidence>